<feature type="region of interest" description="Disordered" evidence="1">
    <location>
        <begin position="1"/>
        <end position="60"/>
    </location>
</feature>
<dbReference type="Gramene" id="MELO3C001902.2.1">
    <property type="protein sequence ID" value="MELO3C001902.2.1"/>
    <property type="gene ID" value="MELO3C001902.2"/>
</dbReference>
<proteinExistence type="predicted"/>
<dbReference type="EnsemblPlants" id="MELO3C001902.2.1">
    <property type="protein sequence ID" value="MELO3C001902.2.1"/>
    <property type="gene ID" value="MELO3C001902.2"/>
</dbReference>
<evidence type="ECO:0000256" key="1">
    <source>
        <dbReference type="SAM" id="MobiDB-lite"/>
    </source>
</evidence>
<evidence type="ECO:0000313" key="2">
    <source>
        <dbReference type="EnsemblPlants" id="MELO3C001902.2.1"/>
    </source>
</evidence>
<reference evidence="2" key="1">
    <citation type="submission" date="2023-03" db="UniProtKB">
        <authorList>
            <consortium name="EnsemblPlants"/>
        </authorList>
    </citation>
    <scope>IDENTIFICATION</scope>
</reference>
<protein>
    <submittedName>
        <fullName evidence="2">Uncharacterized protein</fullName>
    </submittedName>
</protein>
<dbReference type="AlphaFoldDB" id="A0A9I9CDE1"/>
<organism evidence="2">
    <name type="scientific">Cucumis melo</name>
    <name type="common">Muskmelon</name>
    <dbReference type="NCBI Taxonomy" id="3656"/>
    <lineage>
        <taxon>Eukaryota</taxon>
        <taxon>Viridiplantae</taxon>
        <taxon>Streptophyta</taxon>
        <taxon>Embryophyta</taxon>
        <taxon>Tracheophyta</taxon>
        <taxon>Spermatophyta</taxon>
        <taxon>Magnoliopsida</taxon>
        <taxon>eudicotyledons</taxon>
        <taxon>Gunneridae</taxon>
        <taxon>Pentapetalae</taxon>
        <taxon>rosids</taxon>
        <taxon>fabids</taxon>
        <taxon>Cucurbitales</taxon>
        <taxon>Cucurbitaceae</taxon>
        <taxon>Benincaseae</taxon>
        <taxon>Cucumis</taxon>
    </lineage>
</organism>
<accession>A0A9I9CDE1</accession>
<feature type="compositionally biased region" description="Basic and acidic residues" evidence="1">
    <location>
        <begin position="45"/>
        <end position="60"/>
    </location>
</feature>
<feature type="compositionally biased region" description="Basic residues" evidence="1">
    <location>
        <begin position="1"/>
        <end position="23"/>
    </location>
</feature>
<name>A0A9I9CDE1_CUCME</name>
<sequence>PNRVASFRRRAAPVRSRRAKPHLSRTTATRRATRVRKSASLCAKIRPDRRPAPRPEPTRA</sequence>